<dbReference type="PRINTS" id="PR00111">
    <property type="entry name" value="ABHYDROLASE"/>
</dbReference>
<dbReference type="Pfam" id="PF00561">
    <property type="entry name" value="Abhydrolase_1"/>
    <property type="match status" value="1"/>
</dbReference>
<name>A0A543K9K0_9RHOB</name>
<protein>
    <submittedName>
        <fullName evidence="2">Magnesium chelatase accessory protein</fullName>
    </submittedName>
</protein>
<keyword evidence="3" id="KW-1185">Reference proteome</keyword>
<dbReference type="PANTHER" id="PTHR43194">
    <property type="entry name" value="HYDROLASE ALPHA/BETA FOLD FAMILY"/>
    <property type="match status" value="1"/>
</dbReference>
<sequence>MQVIPADWPLRDHSHVIRCRPHEWHVQVMGQGPDLLLLHGAGASGHSFHRLAPLLPGYRLIMPDLPGQGFTRAGGMLRLGLDAMADDLATLCRDQDWRPAGIIGHSAGGAIALRMTEVLPNPPRAVIGLNAALGPFDGFAGWLFPKLAKAMSASPFVAAIVTRLVSNRNQVEMLLKGTGSTLDAQGVALYQRLVSDKRHIEGTLGMMAQWQLEPLIERLPQIMVPSLLIASEKDRAVPARVSRDAAARMPRARYVEIADYGHLLHEEAPDRVCDLILQFLDENSGGLSLVAGPV</sequence>
<evidence type="ECO:0000259" key="1">
    <source>
        <dbReference type="Pfam" id="PF00561"/>
    </source>
</evidence>
<organism evidence="2 3">
    <name type="scientific">Roseinatronobacter monicus</name>
    <dbReference type="NCBI Taxonomy" id="393481"/>
    <lineage>
        <taxon>Bacteria</taxon>
        <taxon>Pseudomonadati</taxon>
        <taxon>Pseudomonadota</taxon>
        <taxon>Alphaproteobacteria</taxon>
        <taxon>Rhodobacterales</taxon>
        <taxon>Paracoccaceae</taxon>
        <taxon>Roseinatronobacter</taxon>
    </lineage>
</organism>
<dbReference type="OrthoDB" id="9804723at2"/>
<dbReference type="InterPro" id="IPR050228">
    <property type="entry name" value="Carboxylesterase_BioH"/>
</dbReference>
<dbReference type="NCBIfam" id="TIGR03056">
    <property type="entry name" value="bchO_mg_che_rel"/>
    <property type="match status" value="1"/>
</dbReference>
<dbReference type="Proteomes" id="UP000320582">
    <property type="component" value="Unassembled WGS sequence"/>
</dbReference>
<dbReference type="AlphaFoldDB" id="A0A543K9K0"/>
<comment type="caution">
    <text evidence="2">The sequence shown here is derived from an EMBL/GenBank/DDBJ whole genome shotgun (WGS) entry which is preliminary data.</text>
</comment>
<dbReference type="InterPro" id="IPR029058">
    <property type="entry name" value="AB_hydrolase_fold"/>
</dbReference>
<dbReference type="InterPro" id="IPR000073">
    <property type="entry name" value="AB_hydrolase_1"/>
</dbReference>
<gene>
    <name evidence="2" type="ORF">BD293_0334</name>
</gene>
<evidence type="ECO:0000313" key="2">
    <source>
        <dbReference type="EMBL" id="TQM91759.1"/>
    </source>
</evidence>
<evidence type="ECO:0000313" key="3">
    <source>
        <dbReference type="Proteomes" id="UP000320582"/>
    </source>
</evidence>
<dbReference type="InterPro" id="IPR017497">
    <property type="entry name" value="BchO"/>
</dbReference>
<dbReference type="EMBL" id="VFPT01000001">
    <property type="protein sequence ID" value="TQM91759.1"/>
    <property type="molecule type" value="Genomic_DNA"/>
</dbReference>
<dbReference type="SUPFAM" id="SSF53474">
    <property type="entry name" value="alpha/beta-Hydrolases"/>
    <property type="match status" value="1"/>
</dbReference>
<dbReference type="Gene3D" id="3.40.50.1820">
    <property type="entry name" value="alpha/beta hydrolase"/>
    <property type="match status" value="1"/>
</dbReference>
<reference evidence="2 3" key="1">
    <citation type="submission" date="2019-06" db="EMBL/GenBank/DDBJ databases">
        <title>Genomic Encyclopedia of Archaeal and Bacterial Type Strains, Phase II (KMG-II): from individual species to whole genera.</title>
        <authorList>
            <person name="Goeker M."/>
        </authorList>
    </citation>
    <scope>NUCLEOTIDE SEQUENCE [LARGE SCALE GENOMIC DNA]</scope>
    <source>
        <strain evidence="2 3">DSM 18423</strain>
    </source>
</reference>
<dbReference type="RefSeq" id="WP_142079555.1">
    <property type="nucleotide sequence ID" value="NZ_VFPT01000001.1"/>
</dbReference>
<proteinExistence type="predicted"/>
<accession>A0A543K9K0</accession>
<dbReference type="PANTHER" id="PTHR43194:SF2">
    <property type="entry name" value="PEROXISOMAL MEMBRANE PROTEIN LPX1"/>
    <property type="match status" value="1"/>
</dbReference>
<feature type="domain" description="AB hydrolase-1" evidence="1">
    <location>
        <begin position="35"/>
        <end position="269"/>
    </location>
</feature>